<feature type="transmembrane region" description="Helical" evidence="7">
    <location>
        <begin position="443"/>
        <end position="467"/>
    </location>
</feature>
<comment type="caution">
    <text evidence="9">The sequence shown here is derived from an EMBL/GenBank/DDBJ whole genome shotgun (WGS) entry which is preliminary data.</text>
</comment>
<dbReference type="InterPro" id="IPR053791">
    <property type="entry name" value="MFS_Tri12-like"/>
</dbReference>
<organism evidence="9 10">
    <name type="scientific">Talaromyces proteolyticus</name>
    <dbReference type="NCBI Taxonomy" id="1131652"/>
    <lineage>
        <taxon>Eukaryota</taxon>
        <taxon>Fungi</taxon>
        <taxon>Dikarya</taxon>
        <taxon>Ascomycota</taxon>
        <taxon>Pezizomycotina</taxon>
        <taxon>Eurotiomycetes</taxon>
        <taxon>Eurotiomycetidae</taxon>
        <taxon>Eurotiales</taxon>
        <taxon>Trichocomaceae</taxon>
        <taxon>Talaromyces</taxon>
        <taxon>Talaromyces sect. Bacilispori</taxon>
    </lineage>
</organism>
<dbReference type="RefSeq" id="XP_046077036.1">
    <property type="nucleotide sequence ID" value="XM_046215245.1"/>
</dbReference>
<dbReference type="PANTHER" id="PTHR23501">
    <property type="entry name" value="MAJOR FACILITATOR SUPERFAMILY"/>
    <property type="match status" value="1"/>
</dbReference>
<dbReference type="AlphaFoldDB" id="A0AAD4L0K5"/>
<dbReference type="SUPFAM" id="SSF103473">
    <property type="entry name" value="MFS general substrate transporter"/>
    <property type="match status" value="1"/>
</dbReference>
<feature type="transmembrane region" description="Helical" evidence="7">
    <location>
        <begin position="275"/>
        <end position="297"/>
    </location>
</feature>
<name>A0AAD4L0K5_9EURO</name>
<feature type="domain" description="Major facilitator superfamily (MFS) profile" evidence="8">
    <location>
        <begin position="51"/>
        <end position="557"/>
    </location>
</feature>
<dbReference type="PROSITE" id="PS00216">
    <property type="entry name" value="SUGAR_TRANSPORT_1"/>
    <property type="match status" value="1"/>
</dbReference>
<dbReference type="GO" id="GO:0005886">
    <property type="term" value="C:plasma membrane"/>
    <property type="evidence" value="ECO:0007669"/>
    <property type="project" value="TreeGrafter"/>
</dbReference>
<keyword evidence="2" id="KW-0813">Transport</keyword>
<feature type="transmembrane region" description="Helical" evidence="7">
    <location>
        <begin position="533"/>
        <end position="552"/>
    </location>
</feature>
<dbReference type="InterPro" id="IPR036259">
    <property type="entry name" value="MFS_trans_sf"/>
</dbReference>
<feature type="transmembrane region" description="Helical" evidence="7">
    <location>
        <begin position="144"/>
        <end position="164"/>
    </location>
</feature>
<dbReference type="GeneID" id="70245532"/>
<feature type="region of interest" description="Disordered" evidence="6">
    <location>
        <begin position="575"/>
        <end position="596"/>
    </location>
</feature>
<feature type="transmembrane region" description="Helical" evidence="7">
    <location>
        <begin position="407"/>
        <end position="431"/>
    </location>
</feature>
<accession>A0AAD4L0K5</accession>
<dbReference type="Gene3D" id="1.20.1250.20">
    <property type="entry name" value="MFS general substrate transporter like domains"/>
    <property type="match status" value="2"/>
</dbReference>
<dbReference type="Pfam" id="PF06609">
    <property type="entry name" value="TRI12"/>
    <property type="match status" value="1"/>
</dbReference>
<evidence type="ECO:0000256" key="3">
    <source>
        <dbReference type="ARBA" id="ARBA00022692"/>
    </source>
</evidence>
<dbReference type="InterPro" id="IPR020846">
    <property type="entry name" value="MFS_dom"/>
</dbReference>
<reference evidence="9" key="1">
    <citation type="submission" date="2021-12" db="EMBL/GenBank/DDBJ databases">
        <title>Convergent genome expansion in fungi linked to evolution of root-endophyte symbiosis.</title>
        <authorList>
            <consortium name="DOE Joint Genome Institute"/>
            <person name="Ke Y.-H."/>
            <person name="Bonito G."/>
            <person name="Liao H.-L."/>
            <person name="Looney B."/>
            <person name="Rojas-Flechas A."/>
            <person name="Nash J."/>
            <person name="Hameed K."/>
            <person name="Schadt C."/>
            <person name="Martin F."/>
            <person name="Crous P.W."/>
            <person name="Miettinen O."/>
            <person name="Magnuson J.K."/>
            <person name="Labbe J."/>
            <person name="Jacobson D."/>
            <person name="Doktycz M.J."/>
            <person name="Veneault-Fourrey C."/>
            <person name="Kuo A."/>
            <person name="Mondo S."/>
            <person name="Calhoun S."/>
            <person name="Riley R."/>
            <person name="Ohm R."/>
            <person name="LaButti K."/>
            <person name="Andreopoulos B."/>
            <person name="Pangilinan J."/>
            <person name="Nolan M."/>
            <person name="Tritt A."/>
            <person name="Clum A."/>
            <person name="Lipzen A."/>
            <person name="Daum C."/>
            <person name="Barry K."/>
            <person name="Grigoriev I.V."/>
            <person name="Vilgalys R."/>
        </authorList>
    </citation>
    <scope>NUCLEOTIDE SEQUENCE</scope>
    <source>
        <strain evidence="9">PMI_201</strain>
    </source>
</reference>
<dbReference type="InterPro" id="IPR010573">
    <property type="entry name" value="MFS_Str1/Tri12-like"/>
</dbReference>
<feature type="transmembrane region" description="Helical" evidence="7">
    <location>
        <begin position="383"/>
        <end position="401"/>
    </location>
</feature>
<evidence type="ECO:0000256" key="6">
    <source>
        <dbReference type="SAM" id="MobiDB-lite"/>
    </source>
</evidence>
<feature type="compositionally biased region" description="Basic and acidic residues" evidence="6">
    <location>
        <begin position="21"/>
        <end position="36"/>
    </location>
</feature>
<dbReference type="InterPro" id="IPR005829">
    <property type="entry name" value="Sugar_transporter_CS"/>
</dbReference>
<feature type="transmembrane region" description="Helical" evidence="7">
    <location>
        <begin position="89"/>
        <end position="107"/>
    </location>
</feature>
<evidence type="ECO:0000256" key="2">
    <source>
        <dbReference type="ARBA" id="ARBA00022448"/>
    </source>
</evidence>
<feature type="transmembrane region" description="Helical" evidence="7">
    <location>
        <begin position="247"/>
        <end position="269"/>
    </location>
</feature>
<dbReference type="EMBL" id="JAJTJA010000002">
    <property type="protein sequence ID" value="KAH8704018.1"/>
    <property type="molecule type" value="Genomic_DNA"/>
</dbReference>
<gene>
    <name evidence="9" type="ORF">BGW36DRAFT_370413</name>
</gene>
<dbReference type="CDD" id="cd06179">
    <property type="entry name" value="MFS_TRI12_like"/>
    <property type="match status" value="1"/>
</dbReference>
<sequence>MEIQEEPATHRPDNIGEEELDPHIYDDKGDPHRTALEDRDANGKVSWSTLVAIFFLSFTVHPALSFTLLTVFPIMGRIGIELQGSTQNVSWMASGWSIGGSVAFAIAGQLSDYFGRRNIILCGQVLLIVGHIIGASARSVNQCIAGMVILGLGTGTIFVVYPGISELLPNRYRSVGVSFTDLCLLPFSTFGPLISLSLYQRATWRWVFILGAITGVVAFIGTAIFYTPPSRPLRDRTRRQILRELDYLGIFLYSAGLVIFLLGLGWAGVTKPWKSAAVLAPLIIGFLVFVSAFVWDFSGYAKRPNFPYHIMSNVREYTILLVLIFVVGLVYISMTDLIPANIAAVYTSDSIKAGDYNIPAGFGGSIGGVVLGSLSYRIRYIHLQFAVAIAIQTIFTALLALSTPNRLPLAIVCQFFANMPFAWITTCCYLTAGIHVPQRNIGLAMGLLGTFRFLGGAIGTTIFSTILENKSTPAILHRVTDAVLPLGFPPGEIPALISYLSNGSPFLNQTVSTDVVNAATTAIRWGWSDAYKIVWLTTIPFGVIAFAGAFFVRDPSPYLTKHIAVTLEKERLNTDQKEKSTGVEVQHLENSGDKNV</sequence>
<keyword evidence="3 7" id="KW-0812">Transmembrane</keyword>
<evidence type="ECO:0000256" key="7">
    <source>
        <dbReference type="SAM" id="Phobius"/>
    </source>
</evidence>
<dbReference type="Proteomes" id="UP001201262">
    <property type="component" value="Unassembled WGS sequence"/>
</dbReference>
<keyword evidence="5 7" id="KW-0472">Membrane</keyword>
<proteinExistence type="predicted"/>
<comment type="subcellular location">
    <subcellularLocation>
        <location evidence="1">Membrane</location>
        <topology evidence="1">Multi-pass membrane protein</topology>
    </subcellularLocation>
</comment>
<dbReference type="PANTHER" id="PTHR23501:SF109">
    <property type="entry name" value="MAJOR FACILITATOR SUPERFAMILY (MFS) PROFILE DOMAIN-CONTAINING PROTEIN-RELATED"/>
    <property type="match status" value="1"/>
</dbReference>
<evidence type="ECO:0000256" key="4">
    <source>
        <dbReference type="ARBA" id="ARBA00022989"/>
    </source>
</evidence>
<feature type="transmembrane region" description="Helical" evidence="7">
    <location>
        <begin position="176"/>
        <end position="198"/>
    </location>
</feature>
<feature type="transmembrane region" description="Helical" evidence="7">
    <location>
        <begin position="119"/>
        <end position="138"/>
    </location>
</feature>
<protein>
    <submittedName>
        <fullName evidence="9">Siderophore iron transporter</fullName>
    </submittedName>
</protein>
<evidence type="ECO:0000313" key="10">
    <source>
        <dbReference type="Proteomes" id="UP001201262"/>
    </source>
</evidence>
<evidence type="ECO:0000313" key="9">
    <source>
        <dbReference type="EMBL" id="KAH8704018.1"/>
    </source>
</evidence>
<feature type="transmembrane region" description="Helical" evidence="7">
    <location>
        <begin position="204"/>
        <end position="226"/>
    </location>
</feature>
<keyword evidence="4 7" id="KW-1133">Transmembrane helix</keyword>
<evidence type="ECO:0000256" key="5">
    <source>
        <dbReference type="ARBA" id="ARBA00023136"/>
    </source>
</evidence>
<evidence type="ECO:0000256" key="1">
    <source>
        <dbReference type="ARBA" id="ARBA00004141"/>
    </source>
</evidence>
<feature type="transmembrane region" description="Helical" evidence="7">
    <location>
        <begin position="49"/>
        <end position="69"/>
    </location>
</feature>
<evidence type="ECO:0000259" key="8">
    <source>
        <dbReference type="PROSITE" id="PS50850"/>
    </source>
</evidence>
<dbReference type="GO" id="GO:0022857">
    <property type="term" value="F:transmembrane transporter activity"/>
    <property type="evidence" value="ECO:0007669"/>
    <property type="project" value="InterPro"/>
</dbReference>
<feature type="transmembrane region" description="Helical" evidence="7">
    <location>
        <begin position="317"/>
        <end position="338"/>
    </location>
</feature>
<keyword evidence="10" id="KW-1185">Reference proteome</keyword>
<feature type="transmembrane region" description="Helical" evidence="7">
    <location>
        <begin position="358"/>
        <end position="376"/>
    </location>
</feature>
<feature type="region of interest" description="Disordered" evidence="6">
    <location>
        <begin position="1"/>
        <end position="36"/>
    </location>
</feature>
<dbReference type="PROSITE" id="PS50850">
    <property type="entry name" value="MFS"/>
    <property type="match status" value="1"/>
</dbReference>